<keyword evidence="4" id="KW-1185">Reference proteome</keyword>
<dbReference type="SUPFAM" id="SSF52113">
    <property type="entry name" value="BRCT domain"/>
    <property type="match status" value="1"/>
</dbReference>
<protein>
    <submittedName>
        <fullName evidence="3">Exonuclease domain-containing protein</fullName>
    </submittedName>
</protein>
<feature type="region of interest" description="Disordered" evidence="1">
    <location>
        <begin position="310"/>
        <end position="376"/>
    </location>
</feature>
<accession>A0ABY8VB94</accession>
<dbReference type="SUPFAM" id="SSF53098">
    <property type="entry name" value="Ribonuclease H-like"/>
    <property type="match status" value="1"/>
</dbReference>
<dbReference type="InterPro" id="IPR012337">
    <property type="entry name" value="RNaseH-like_sf"/>
</dbReference>
<dbReference type="RefSeq" id="WP_284823682.1">
    <property type="nucleotide sequence ID" value="NZ_CP126969.1"/>
</dbReference>
<proteinExistence type="predicted"/>
<keyword evidence="3" id="KW-0540">Nuclease</keyword>
<dbReference type="PROSITE" id="PS50172">
    <property type="entry name" value="BRCT"/>
    <property type="match status" value="1"/>
</dbReference>
<organism evidence="3 4">
    <name type="scientific">Corynebacterium breve</name>
    <dbReference type="NCBI Taxonomy" id="3049799"/>
    <lineage>
        <taxon>Bacteria</taxon>
        <taxon>Bacillati</taxon>
        <taxon>Actinomycetota</taxon>
        <taxon>Actinomycetes</taxon>
        <taxon>Mycobacteriales</taxon>
        <taxon>Corynebacteriaceae</taxon>
        <taxon>Corynebacterium</taxon>
    </lineage>
</organism>
<reference evidence="3 4" key="1">
    <citation type="submission" date="2023-05" db="EMBL/GenBank/DDBJ databases">
        <title>Corynebacterium suedekumii sp. nov. and Corynebacterium breve sp. nov. isolated from raw cow's milk.</title>
        <authorList>
            <person name="Baer M.K."/>
            <person name="Mehl L."/>
            <person name="Hellmuth R."/>
            <person name="Marke G."/>
            <person name="Lipski A."/>
        </authorList>
    </citation>
    <scope>NUCLEOTIDE SEQUENCE [LARGE SCALE GENOMIC DNA]</scope>
    <source>
        <strain evidence="3 4">R4</strain>
    </source>
</reference>
<dbReference type="Pfam" id="PF00929">
    <property type="entry name" value="RNase_T"/>
    <property type="match status" value="1"/>
</dbReference>
<sequence>MIAAHGASITVTNQAIRIIPSDLAASLHGVQADISIAITDITSVGLVPGDAWDNSVLTITTTKGETSLSFAPNTLSEAERIAQSIEAAQRGEAPATDATSTTVSGIPGFDFVAFDVETANGEWGSICQIGLVRFIDGIATERASWLCTPPPGLDTFDPYNVAIHGITADAVADAPSFASRLDQLEEFVGKLPIVAHNAQFDATALREAAVASNKPAPTIMFACTLAQSRAAKLHVENHKLPTLAEAFGVELLQHHDAAADAAACGEIMVFLAQQAGHSGSVMEFVHATGFTLGVIESNRVVPVLRDRSGAGRALQESRVQQLTEQPEKVDVSPAPEVSGAGTDQPSRRGPAPWQSVATPDTIPDPNPDADSSNPLFGQNVTLTGEFEPFDKGALWSGIAHLGGQVGKNVTKKTTILVTGEWATMTSKEKRARELIDKGQAIQIWPADKLLSVLGLDEEPPF</sequence>
<evidence type="ECO:0000313" key="3">
    <source>
        <dbReference type="EMBL" id="WIM66941.1"/>
    </source>
</evidence>
<evidence type="ECO:0000256" key="1">
    <source>
        <dbReference type="SAM" id="MobiDB-lite"/>
    </source>
</evidence>
<dbReference type="GO" id="GO:0004527">
    <property type="term" value="F:exonuclease activity"/>
    <property type="evidence" value="ECO:0007669"/>
    <property type="project" value="UniProtKB-KW"/>
</dbReference>
<dbReference type="InterPro" id="IPR001357">
    <property type="entry name" value="BRCT_dom"/>
</dbReference>
<name>A0ABY8VB94_9CORY</name>
<dbReference type="Gene3D" id="3.40.50.10190">
    <property type="entry name" value="BRCT domain"/>
    <property type="match status" value="1"/>
</dbReference>
<dbReference type="Proteomes" id="UP001225598">
    <property type="component" value="Chromosome"/>
</dbReference>
<evidence type="ECO:0000313" key="4">
    <source>
        <dbReference type="Proteomes" id="UP001225598"/>
    </source>
</evidence>
<dbReference type="InterPro" id="IPR036420">
    <property type="entry name" value="BRCT_dom_sf"/>
</dbReference>
<dbReference type="InterPro" id="IPR036397">
    <property type="entry name" value="RNaseH_sf"/>
</dbReference>
<dbReference type="SMART" id="SM00479">
    <property type="entry name" value="EXOIII"/>
    <property type="match status" value="1"/>
</dbReference>
<keyword evidence="3" id="KW-0378">Hydrolase</keyword>
<dbReference type="PANTHER" id="PTHR30231:SF42">
    <property type="entry name" value="EXONUCLEASE"/>
    <property type="match status" value="1"/>
</dbReference>
<gene>
    <name evidence="3" type="ORF">QP027_07310</name>
</gene>
<feature type="domain" description="BRCT" evidence="2">
    <location>
        <begin position="370"/>
        <end position="434"/>
    </location>
</feature>
<dbReference type="InterPro" id="IPR013520">
    <property type="entry name" value="Ribonucl_H"/>
</dbReference>
<dbReference type="CDD" id="cd06130">
    <property type="entry name" value="DNA_pol_III_epsilon_like"/>
    <property type="match status" value="1"/>
</dbReference>
<evidence type="ECO:0000259" key="2">
    <source>
        <dbReference type="PROSITE" id="PS50172"/>
    </source>
</evidence>
<dbReference type="EMBL" id="CP126969">
    <property type="protein sequence ID" value="WIM66941.1"/>
    <property type="molecule type" value="Genomic_DNA"/>
</dbReference>
<dbReference type="PANTHER" id="PTHR30231">
    <property type="entry name" value="DNA POLYMERASE III SUBUNIT EPSILON"/>
    <property type="match status" value="1"/>
</dbReference>
<keyword evidence="3" id="KW-0269">Exonuclease</keyword>
<dbReference type="Gene3D" id="3.30.420.10">
    <property type="entry name" value="Ribonuclease H-like superfamily/Ribonuclease H"/>
    <property type="match status" value="1"/>
</dbReference>